<dbReference type="AlphaFoldDB" id="A0A645E035"/>
<accession>A0A645E035</accession>
<organism evidence="1">
    <name type="scientific">bioreactor metagenome</name>
    <dbReference type="NCBI Taxonomy" id="1076179"/>
    <lineage>
        <taxon>unclassified sequences</taxon>
        <taxon>metagenomes</taxon>
        <taxon>ecological metagenomes</taxon>
    </lineage>
</organism>
<dbReference type="EMBL" id="VSSQ01041450">
    <property type="protein sequence ID" value="MPM94879.1"/>
    <property type="molecule type" value="Genomic_DNA"/>
</dbReference>
<reference evidence="1" key="1">
    <citation type="submission" date="2019-08" db="EMBL/GenBank/DDBJ databases">
        <authorList>
            <person name="Kucharzyk K."/>
            <person name="Murdoch R.W."/>
            <person name="Higgins S."/>
            <person name="Loffler F."/>
        </authorList>
    </citation>
    <scope>NUCLEOTIDE SEQUENCE</scope>
</reference>
<evidence type="ECO:0000313" key="1">
    <source>
        <dbReference type="EMBL" id="MPM94879.1"/>
    </source>
</evidence>
<name>A0A645E035_9ZZZZ</name>
<comment type="caution">
    <text evidence="1">The sequence shown here is derived from an EMBL/GenBank/DDBJ whole genome shotgun (WGS) entry which is preliminary data.</text>
</comment>
<sequence length="122" mass="13548">MAAAVGVEEHPAGIELHEFGELRRQQLLFQGNIVKFEVAAGAVTMNFAGRDREDVALQHAGEAFPRFAGRKMVGGMAIGDQHQFPVVMGVRHHRRLLGDAGDREREIRFRKDARSGVCFHAE</sequence>
<gene>
    <name evidence="1" type="ORF">SDC9_142028</name>
</gene>
<proteinExistence type="predicted"/>
<protein>
    <submittedName>
        <fullName evidence="1">Uncharacterized protein</fullName>
    </submittedName>
</protein>